<name>A0A1M8A7E2_MALS4</name>
<dbReference type="SUPFAM" id="SSF82199">
    <property type="entry name" value="SET domain"/>
    <property type="match status" value="1"/>
</dbReference>
<keyword evidence="9" id="KW-1185">Reference proteome</keyword>
<sequence>MSCAPTEAQVVEAARPWIERPEPLGLAKLLTTLQSEHGWTLSEKRLKKILIASGLRDGPRKPWVPVSSLDDSVPLPDGVEAVYLDAVKGRGLVATRAFAEGQTLFVEDAYVAAPPPSEVSKMLAGQICTQCFLPTAGSMLSVSCAHPRCHAAFCHRQCQAKAQASHHALLCPGAQPAAAALFAFLEQYQWHSLHTVARCLARVLLTGAAQKPPSVSPTTGATVQGLPSKDAPATLDEVLRHLDSFATVSELERRARNPGWELERAGFMPALQRAHSLLVDALDPRRSRPVRFPVPADAHPAATLDRLFSWDTFLAWLGRANINMESHGGLYLVHSHLNHDCTPNVSIRHMPGRGGVRPATRITARAVRAIQPGEELLISYVDPSLPAERRRLLLWRDYCFGPCACERCASEQQDAPGAADGFDAEKASKLARSMPAPEAVEAAALEQELRASLGF</sequence>
<evidence type="ECO:0000313" key="9">
    <source>
        <dbReference type="Proteomes" id="UP000186303"/>
    </source>
</evidence>
<evidence type="ECO:0000256" key="1">
    <source>
        <dbReference type="ARBA" id="ARBA00022603"/>
    </source>
</evidence>
<accession>A0A1M8A7E2</accession>
<dbReference type="PANTHER" id="PTHR46402:SF2">
    <property type="entry name" value="HISTONE-LYSINE N-TRIMETHYLTRANSFERASE SMYD5"/>
    <property type="match status" value="1"/>
</dbReference>
<keyword evidence="1 8" id="KW-0489">Methyltransferase</keyword>
<evidence type="ECO:0000259" key="7">
    <source>
        <dbReference type="PROSITE" id="PS50280"/>
    </source>
</evidence>
<reference evidence="9" key="1">
    <citation type="journal article" date="2017" name="Nucleic Acids Res.">
        <title>Proteogenomics produces comprehensive and highly accurate protein-coding gene annotation in a complete genome assembly of Malassezia sympodialis.</title>
        <authorList>
            <person name="Zhu Y."/>
            <person name="Engstroem P.G."/>
            <person name="Tellgren-Roth C."/>
            <person name="Baudo C.D."/>
            <person name="Kennell J.C."/>
            <person name="Sun S."/>
            <person name="Billmyre R.B."/>
            <person name="Schroeder M.S."/>
            <person name="Andersson A."/>
            <person name="Holm T."/>
            <person name="Sigurgeirsson B."/>
            <person name="Wu G."/>
            <person name="Sankaranarayanan S.R."/>
            <person name="Siddharthan R."/>
            <person name="Sanyal K."/>
            <person name="Lundeberg J."/>
            <person name="Nystedt B."/>
            <person name="Boekhout T."/>
            <person name="Dawson T.L. Jr."/>
            <person name="Heitman J."/>
            <person name="Scheynius A."/>
            <person name="Lehtioe J."/>
        </authorList>
    </citation>
    <scope>NUCLEOTIDE SEQUENCE [LARGE SCALE GENOMIC DNA]</scope>
    <source>
        <strain evidence="9">ATCC 42132</strain>
    </source>
</reference>
<evidence type="ECO:0000256" key="3">
    <source>
        <dbReference type="ARBA" id="ARBA00022691"/>
    </source>
</evidence>
<dbReference type="InterPro" id="IPR046341">
    <property type="entry name" value="SET_dom_sf"/>
</dbReference>
<dbReference type="AlphaFoldDB" id="A0A1M8A7E2"/>
<dbReference type="VEuPathDB" id="FungiDB:MSYG_2675"/>
<evidence type="ECO:0000256" key="5">
    <source>
        <dbReference type="ARBA" id="ARBA00044528"/>
    </source>
</evidence>
<dbReference type="GO" id="GO:0045814">
    <property type="term" value="P:negative regulation of gene expression, epigenetic"/>
    <property type="evidence" value="ECO:0007669"/>
    <property type="project" value="TreeGrafter"/>
</dbReference>
<dbReference type="InterPro" id="IPR001214">
    <property type="entry name" value="SET_dom"/>
</dbReference>
<evidence type="ECO:0000313" key="8">
    <source>
        <dbReference type="EMBL" id="SHO78332.1"/>
    </source>
</evidence>
<dbReference type="Gene3D" id="2.170.270.10">
    <property type="entry name" value="SET domain"/>
    <property type="match status" value="1"/>
</dbReference>
<dbReference type="Proteomes" id="UP000186303">
    <property type="component" value="Chromosome 4"/>
</dbReference>
<evidence type="ECO:0000256" key="2">
    <source>
        <dbReference type="ARBA" id="ARBA00022679"/>
    </source>
</evidence>
<dbReference type="EMBL" id="LT671824">
    <property type="protein sequence ID" value="SHO78332.1"/>
    <property type="molecule type" value="Genomic_DNA"/>
</dbReference>
<dbReference type="GO" id="GO:0032259">
    <property type="term" value="P:methylation"/>
    <property type="evidence" value="ECO:0007669"/>
    <property type="project" value="UniProtKB-KW"/>
</dbReference>
<dbReference type="PANTHER" id="PTHR46402">
    <property type="entry name" value="SET AND MYND DOMAIN-CONTAINING PROTEIN 5"/>
    <property type="match status" value="1"/>
</dbReference>
<evidence type="ECO:0000256" key="6">
    <source>
        <dbReference type="ARBA" id="ARBA00048619"/>
    </source>
</evidence>
<dbReference type="Pfam" id="PF00856">
    <property type="entry name" value="SET"/>
    <property type="match status" value="1"/>
</dbReference>
<dbReference type="GO" id="GO:0042799">
    <property type="term" value="F:histone H4K20 methyltransferase activity"/>
    <property type="evidence" value="ECO:0007669"/>
    <property type="project" value="TreeGrafter"/>
</dbReference>
<dbReference type="OrthoDB" id="438641at2759"/>
<keyword evidence="3" id="KW-0949">S-adenosyl-L-methionine</keyword>
<protein>
    <recommendedName>
        <fullName evidence="5">Histone-lysine N-methyltransferase SET5</fullName>
    </recommendedName>
    <alternativeName>
        <fullName evidence="4">SET domain-containing protein 5</fullName>
    </alternativeName>
</protein>
<gene>
    <name evidence="8" type="ORF">MSYG_2675</name>
</gene>
<dbReference type="CDD" id="cd20071">
    <property type="entry name" value="SET_SMYD"/>
    <property type="match status" value="1"/>
</dbReference>
<keyword evidence="2 8" id="KW-0808">Transferase</keyword>
<dbReference type="OMA" id="LMAMYQQ"/>
<comment type="catalytic activity">
    <reaction evidence="6">
        <text>L-lysyl-[histone] + S-adenosyl-L-methionine = N(6)-methyl-L-lysyl-[histone] + S-adenosyl-L-homocysteine + H(+)</text>
        <dbReference type="Rhea" id="RHEA:10024"/>
        <dbReference type="Rhea" id="RHEA-COMP:9845"/>
        <dbReference type="Rhea" id="RHEA-COMP:9846"/>
        <dbReference type="ChEBI" id="CHEBI:15378"/>
        <dbReference type="ChEBI" id="CHEBI:29969"/>
        <dbReference type="ChEBI" id="CHEBI:57856"/>
        <dbReference type="ChEBI" id="CHEBI:59789"/>
        <dbReference type="ChEBI" id="CHEBI:61929"/>
    </reaction>
    <physiologicalReaction direction="left-to-right" evidence="6">
        <dbReference type="Rhea" id="RHEA:10025"/>
    </physiologicalReaction>
</comment>
<proteinExistence type="predicted"/>
<dbReference type="PROSITE" id="PS50280">
    <property type="entry name" value="SET"/>
    <property type="match status" value="1"/>
</dbReference>
<organism evidence="8 9">
    <name type="scientific">Malassezia sympodialis (strain ATCC 42132)</name>
    <name type="common">Atopic eczema-associated yeast</name>
    <dbReference type="NCBI Taxonomy" id="1230383"/>
    <lineage>
        <taxon>Eukaryota</taxon>
        <taxon>Fungi</taxon>
        <taxon>Dikarya</taxon>
        <taxon>Basidiomycota</taxon>
        <taxon>Ustilaginomycotina</taxon>
        <taxon>Malasseziomycetes</taxon>
        <taxon>Malasseziales</taxon>
        <taxon>Malasseziaceae</taxon>
        <taxon>Malassezia</taxon>
    </lineage>
</organism>
<dbReference type="STRING" id="1230383.A0A1M8A7E2"/>
<evidence type="ECO:0000256" key="4">
    <source>
        <dbReference type="ARBA" id="ARBA00042380"/>
    </source>
</evidence>
<feature type="domain" description="SET" evidence="7">
    <location>
        <begin position="77"/>
        <end position="381"/>
    </location>
</feature>